<dbReference type="PANTHER" id="PTHR30038">
    <property type="entry name" value="ALDEHYDE FERREDOXIN OXIDOREDUCTASE"/>
    <property type="match status" value="1"/>
</dbReference>
<keyword evidence="6" id="KW-0411">Iron-sulfur</keyword>
<dbReference type="RefSeq" id="WP_014289658.1">
    <property type="nucleotide sequence ID" value="NC_016645.1"/>
</dbReference>
<dbReference type="Gene3D" id="3.60.9.10">
    <property type="entry name" value="Aldehyde ferredoxin oxidoreductase, N-terminal domain"/>
    <property type="match status" value="1"/>
</dbReference>
<keyword evidence="4" id="KW-0479">Metal-binding</keyword>
<evidence type="ECO:0000256" key="1">
    <source>
        <dbReference type="ARBA" id="ARBA00001966"/>
    </source>
</evidence>
<keyword evidence="3" id="KW-0004">4Fe-4S</keyword>
<proteinExistence type="inferred from homology"/>
<dbReference type="PANTHER" id="PTHR30038:SF7">
    <property type="entry name" value="TUNGSTEN-CONTAINING GLYCERALDEHYDE-3-PHOSPHATE:FERREDOXIN OXIDOREDUCTASE"/>
    <property type="match status" value="1"/>
</dbReference>
<dbReference type="GO" id="GO:0051539">
    <property type="term" value="F:4 iron, 4 sulfur cluster binding"/>
    <property type="evidence" value="ECO:0007669"/>
    <property type="project" value="UniProtKB-KW"/>
</dbReference>
<dbReference type="EMBL" id="CP003098">
    <property type="protein sequence ID" value="AET33833.1"/>
    <property type="molecule type" value="Genomic_DNA"/>
</dbReference>
<dbReference type="SUPFAM" id="SSF48310">
    <property type="entry name" value="Aldehyde ferredoxin oxidoreductase, C-terminal domains"/>
    <property type="match status" value="1"/>
</dbReference>
<keyword evidence="5" id="KW-0408">Iron</keyword>
<dbReference type="SMART" id="SM00790">
    <property type="entry name" value="AFOR_N"/>
    <property type="match status" value="1"/>
</dbReference>
<dbReference type="InterPro" id="IPR036021">
    <property type="entry name" value="Tungsten_al_ferr_oxy-like_C"/>
</dbReference>
<dbReference type="Proteomes" id="UP000005867">
    <property type="component" value="Chromosome"/>
</dbReference>
<feature type="domain" description="Aldehyde ferredoxin oxidoreductase N-terminal" evidence="7">
    <location>
        <begin position="1"/>
        <end position="208"/>
    </location>
</feature>
<dbReference type="GO" id="GO:0046872">
    <property type="term" value="F:metal ion binding"/>
    <property type="evidence" value="ECO:0007669"/>
    <property type="project" value="UniProtKB-KW"/>
</dbReference>
<evidence type="ECO:0000256" key="6">
    <source>
        <dbReference type="ARBA" id="ARBA00023014"/>
    </source>
</evidence>
<name>G7VCM8_9CREN</name>
<dbReference type="GeneID" id="11594049"/>
<evidence type="ECO:0000256" key="4">
    <source>
        <dbReference type="ARBA" id="ARBA00022723"/>
    </source>
</evidence>
<organism evidence="8 9">
    <name type="scientific">Pyrobaculum ferrireducens</name>
    <dbReference type="NCBI Taxonomy" id="1104324"/>
    <lineage>
        <taxon>Archaea</taxon>
        <taxon>Thermoproteota</taxon>
        <taxon>Thermoprotei</taxon>
        <taxon>Thermoproteales</taxon>
        <taxon>Thermoproteaceae</taxon>
        <taxon>Pyrobaculum</taxon>
    </lineage>
</organism>
<evidence type="ECO:0000313" key="9">
    <source>
        <dbReference type="Proteomes" id="UP000005867"/>
    </source>
</evidence>
<dbReference type="Gene3D" id="1.10.569.10">
    <property type="entry name" value="Aldehyde Ferredoxin Oxidoreductase Protein, subunit A, domain 2"/>
    <property type="match status" value="1"/>
</dbReference>
<dbReference type="HOGENOM" id="CLU_440510_0_0_2"/>
<dbReference type="STRING" id="1104324.P186_2447"/>
<keyword evidence="9" id="KW-1185">Reference proteome</keyword>
<dbReference type="eggNOG" id="arCOG05072">
    <property type="taxonomic scope" value="Archaea"/>
</dbReference>
<dbReference type="GO" id="GO:0016625">
    <property type="term" value="F:oxidoreductase activity, acting on the aldehyde or oxo group of donors, iron-sulfur protein as acceptor"/>
    <property type="evidence" value="ECO:0007669"/>
    <property type="project" value="InterPro"/>
</dbReference>
<evidence type="ECO:0000259" key="7">
    <source>
        <dbReference type="SMART" id="SM00790"/>
    </source>
</evidence>
<reference evidence="8 9" key="1">
    <citation type="journal article" date="2012" name="J. Bacteriol.">
        <title>Complete genome sequence of strain 1860, a crenarchaeon of the genus pyrobaculum able to grow with various electron acceptors.</title>
        <authorList>
            <person name="Mardanov A.V."/>
            <person name="Gumerov V.M."/>
            <person name="Slobodkina G.B."/>
            <person name="Beletsky A.V."/>
            <person name="Bonch-Osmolovskaya E.A."/>
            <person name="Ravin N.V."/>
            <person name="Skryabin K.G."/>
        </authorList>
    </citation>
    <scope>NUCLEOTIDE SEQUENCE [LARGE SCALE GENOMIC DNA]</scope>
    <source>
        <strain evidence="8 9">1860</strain>
    </source>
</reference>
<dbReference type="InterPro" id="IPR051919">
    <property type="entry name" value="W-dependent_AOR"/>
</dbReference>
<comment type="cofactor">
    <cofactor evidence="1">
        <name>[4Fe-4S] cluster</name>
        <dbReference type="ChEBI" id="CHEBI:49883"/>
    </cofactor>
</comment>
<dbReference type="Pfam" id="PF01314">
    <property type="entry name" value="AFOR_C"/>
    <property type="match status" value="1"/>
</dbReference>
<protein>
    <submittedName>
        <fullName evidence="8">Aldehyde ferredoxin oxidoreductase (Aor)</fullName>
    </submittedName>
</protein>
<dbReference type="InterPro" id="IPR013983">
    <property type="entry name" value="Ald_Fedxn_OxRdtase_N"/>
</dbReference>
<gene>
    <name evidence="8" type="ORF">P186_2447</name>
</gene>
<dbReference type="Pfam" id="PF02730">
    <property type="entry name" value="AFOR_N"/>
    <property type="match status" value="1"/>
</dbReference>
<evidence type="ECO:0000313" key="8">
    <source>
        <dbReference type="EMBL" id="AET33833.1"/>
    </source>
</evidence>
<evidence type="ECO:0000256" key="5">
    <source>
        <dbReference type="ARBA" id="ARBA00023004"/>
    </source>
</evidence>
<dbReference type="KEGG" id="pyr:P186_2447"/>
<evidence type="ECO:0000256" key="2">
    <source>
        <dbReference type="ARBA" id="ARBA00011032"/>
    </source>
</evidence>
<evidence type="ECO:0000256" key="3">
    <source>
        <dbReference type="ARBA" id="ARBA00022485"/>
    </source>
</evidence>
<dbReference type="GO" id="GO:0009055">
    <property type="term" value="F:electron transfer activity"/>
    <property type="evidence" value="ECO:0007669"/>
    <property type="project" value="InterPro"/>
</dbReference>
<dbReference type="InterPro" id="IPR036503">
    <property type="entry name" value="Ald_Fedxn_OxRdtase_N_sf"/>
</dbReference>
<comment type="similarity">
    <text evidence="2">Belongs to the AOR/FOR family.</text>
</comment>
<dbReference type="InterPro" id="IPR013984">
    <property type="entry name" value="Ald_Fedxn_OxRdtase_dom2"/>
</dbReference>
<dbReference type="BioCyc" id="PSP1104324:GJSN-2393-MONOMER"/>
<dbReference type="SUPFAM" id="SSF56228">
    <property type="entry name" value="Aldehyde ferredoxin oxidoreductase, N-terminal domain"/>
    <property type="match status" value="1"/>
</dbReference>
<accession>G7VCM8</accession>
<dbReference type="AlphaFoldDB" id="G7VCM8"/>
<dbReference type="InterPro" id="IPR001203">
    <property type="entry name" value="OxRdtase_Ald_Fedxn_C"/>
</dbReference>
<sequence length="661" mass="74187">MIVLEINVESGEVRRRELESTGPLDLALAIHRERETWRLDPLAPEAPVVFGMGPFVGGRLHGVHRLIFVFKSPQTKTLHVSALGGAAYKAMGMGAHAVAIVGRAPRPTALLIAGGEVKFAEAEPGDAYEVAKKLYAAHREFFVENDARVLAVGPAAFTTYNGAVVSIDIDAKRGEFRLGAEDFAARGGPGTALAQGHNVVAVAVGGLKKPLYQKVADVEAINQIFKTKMGKPYLEVLNEKTVKYRYDPKMGTGGTFGVNYPHYRDLLPLFGYKSIYMTKEERVKHADLVLELFWKPFQVEVFEKARSWYNCGEPCPVVCKKVWRGKKVDYESFHAVGPFIGNYIFQEAVPLVDKIDRLGLDAIETGHLVAWLFDAVHAGLLKPEEVGLSDVPAFDPAAFKPVEDSRKNARLAGELIEGFVNNSTEVLTLVARYGIRKAARELERRYPDRVRAAGHRFRDLAVYAAYGTEGYMTPNFYWAPGLIGPMYIQGRYWTNYNPTFMPPEDFAKSSYERAVAEAYIDNAGICRFHRGWAEPVLKELYSLAGLKPPTPQLYRDIAYYAKLAGAEPMPWESKRARDPVLKELYSLAGLKPPTPQLYRDIAYYAKLAGAEPMPWESKRARDLVSTLARELGAKEWKFEDYDDYYEWWVRYKEALDKLIFS</sequence>